<dbReference type="STRING" id="45066.Lgra_0275"/>
<dbReference type="GO" id="GO:0005737">
    <property type="term" value="C:cytoplasm"/>
    <property type="evidence" value="ECO:0007669"/>
    <property type="project" value="UniProtKB-SubCell"/>
</dbReference>
<dbReference type="InterPro" id="IPR000192">
    <property type="entry name" value="Aminotrans_V_dom"/>
</dbReference>
<dbReference type="InterPro" id="IPR020578">
    <property type="entry name" value="Aminotrans_V_PyrdxlP_BS"/>
</dbReference>
<reference evidence="15 16" key="1">
    <citation type="submission" date="2018-06" db="EMBL/GenBank/DDBJ databases">
        <authorList>
            <consortium name="Pathogen Informatics"/>
            <person name="Doyle S."/>
        </authorList>
    </citation>
    <scope>NUCLEOTIDE SEQUENCE [LARGE SCALE GENOMIC DNA]</scope>
    <source>
        <strain evidence="15 16">NCTC12388</strain>
    </source>
</reference>
<dbReference type="NCBIfam" id="NF003764">
    <property type="entry name" value="PRK05355.1"/>
    <property type="match status" value="1"/>
</dbReference>
<dbReference type="Pfam" id="PF00266">
    <property type="entry name" value="Aminotran_5"/>
    <property type="match status" value="1"/>
</dbReference>
<comment type="subunit">
    <text evidence="12">Homodimer.</text>
</comment>
<keyword evidence="4 12" id="KW-0032">Aminotransferase</keyword>
<comment type="function">
    <text evidence="12">Catalyzes the reversible conversion of 3-phosphohydroxypyruvate to phosphoserine and of 3-hydroxy-2-oxo-4-phosphonooxybutanoate to phosphohydroxythreonine.</text>
</comment>
<dbReference type="InterPro" id="IPR015421">
    <property type="entry name" value="PyrdxlP-dep_Trfase_major"/>
</dbReference>
<feature type="binding site" evidence="12">
    <location>
        <begin position="87"/>
        <end position="88"/>
    </location>
    <ligand>
        <name>pyridoxal 5'-phosphate</name>
        <dbReference type="ChEBI" id="CHEBI:597326"/>
    </ligand>
</feature>
<dbReference type="SUPFAM" id="SSF53383">
    <property type="entry name" value="PLP-dependent transferases"/>
    <property type="match status" value="1"/>
</dbReference>
<dbReference type="UniPathway" id="UPA00244">
    <property type="reaction ID" value="UER00311"/>
</dbReference>
<keyword evidence="5 12" id="KW-0028">Amino-acid biosynthesis</keyword>
<evidence type="ECO:0000256" key="11">
    <source>
        <dbReference type="ARBA" id="ARBA00049007"/>
    </source>
</evidence>
<dbReference type="Proteomes" id="UP000254476">
    <property type="component" value="Unassembled WGS sequence"/>
</dbReference>
<evidence type="ECO:0000256" key="1">
    <source>
        <dbReference type="ARBA" id="ARBA00004915"/>
    </source>
</evidence>
<keyword evidence="6 12" id="KW-0808">Transferase</keyword>
<keyword evidence="9 12" id="KW-0718">Serine biosynthesis</keyword>
<evidence type="ECO:0000313" key="15">
    <source>
        <dbReference type="EMBL" id="STX44986.1"/>
    </source>
</evidence>
<comment type="caution">
    <text evidence="12">Lacks conserved residue(s) required for the propagation of feature annotation.</text>
</comment>
<dbReference type="EC" id="2.6.1.52" evidence="12"/>
<comment type="catalytic activity">
    <reaction evidence="11 12 13">
        <text>O-phospho-L-serine + 2-oxoglutarate = 3-phosphooxypyruvate + L-glutamate</text>
        <dbReference type="Rhea" id="RHEA:14329"/>
        <dbReference type="ChEBI" id="CHEBI:16810"/>
        <dbReference type="ChEBI" id="CHEBI:18110"/>
        <dbReference type="ChEBI" id="CHEBI:29985"/>
        <dbReference type="ChEBI" id="CHEBI:57524"/>
        <dbReference type="EC" id="2.6.1.52"/>
    </reaction>
</comment>
<evidence type="ECO:0000256" key="9">
    <source>
        <dbReference type="ARBA" id="ARBA00023299"/>
    </source>
</evidence>
<evidence type="ECO:0000259" key="14">
    <source>
        <dbReference type="Pfam" id="PF00266"/>
    </source>
</evidence>
<evidence type="ECO:0000256" key="4">
    <source>
        <dbReference type="ARBA" id="ARBA00022576"/>
    </source>
</evidence>
<gene>
    <name evidence="12 15" type="primary">serC</name>
    <name evidence="15" type="ORF">NCTC12388_01778</name>
</gene>
<evidence type="ECO:0000256" key="2">
    <source>
        <dbReference type="ARBA" id="ARBA00005099"/>
    </source>
</evidence>
<comment type="pathway">
    <text evidence="1 12">Cofactor biosynthesis; pyridoxine 5'-phosphate biosynthesis; pyridoxine 5'-phosphate from D-erythrose 4-phosphate: step 3/5.</text>
</comment>
<evidence type="ECO:0000256" key="10">
    <source>
        <dbReference type="ARBA" id="ARBA00047630"/>
    </source>
</evidence>
<dbReference type="InterPro" id="IPR015424">
    <property type="entry name" value="PyrdxlP-dep_Trfase"/>
</dbReference>
<feature type="domain" description="Aminotransferase class V" evidence="14">
    <location>
        <begin position="15"/>
        <end position="360"/>
    </location>
</feature>
<comment type="cofactor">
    <cofactor evidence="12">
        <name>pyridoxal 5'-phosphate</name>
        <dbReference type="ChEBI" id="CHEBI:597326"/>
    </cofactor>
    <text evidence="12">Binds 1 pyridoxal phosphate per subunit.</text>
</comment>
<evidence type="ECO:0000256" key="7">
    <source>
        <dbReference type="ARBA" id="ARBA00022898"/>
    </source>
</evidence>
<evidence type="ECO:0000256" key="6">
    <source>
        <dbReference type="ARBA" id="ARBA00022679"/>
    </source>
</evidence>
<name>A0A378JCD4_9GAMM</name>
<dbReference type="Gene3D" id="3.40.640.10">
    <property type="entry name" value="Type I PLP-dependent aspartate aminotransferase-like (Major domain)"/>
    <property type="match status" value="1"/>
</dbReference>
<evidence type="ECO:0000256" key="12">
    <source>
        <dbReference type="HAMAP-Rule" id="MF_00160"/>
    </source>
</evidence>
<dbReference type="HAMAP" id="MF_00160">
    <property type="entry name" value="SerC_aminotrans_5"/>
    <property type="match status" value="1"/>
</dbReference>
<dbReference type="FunFam" id="3.40.640.10:FF:000010">
    <property type="entry name" value="Phosphoserine aminotransferase"/>
    <property type="match status" value="1"/>
</dbReference>
<keyword evidence="7 12" id="KW-0663">Pyridoxal phosphate</keyword>
<sequence>MMQLNLKKVVMTTRVYNFGAGPAMLPEAILREAQEEFLDWQNLGISVLEAGHRSSEFMALLNHAEQTLRELLTVPRNYQILFLGGAARTQFAMIPMNLLHPNEQAGYLVTGIWSHMAFSEAQYLKKAYCIASSEENSYKSIPRAKDWEIKQNTAYVYYTANETVNGIQFSYVPQTKEIPLIADMTSSLLSEPLDISKFGLIFAGAQKNIANAGLTIVIIRDDLLERAPNPHVPTMLHYKTQAEHHSLYATPPVFNCYLADKMFRWIKAQGGVDAMYSLNCQKAAKLYQYLDSSEFYSTHIDKDARSIVNVCFSLNNARLESEFLRLAQIRGLYALKGHRLVGGIRASLYNAMPMAGVDALIEFMSEFAKENNL</sequence>
<dbReference type="GO" id="GO:0008615">
    <property type="term" value="P:pyridoxine biosynthetic process"/>
    <property type="evidence" value="ECO:0007669"/>
    <property type="project" value="UniProtKB-UniRule"/>
</dbReference>
<dbReference type="GO" id="GO:0030170">
    <property type="term" value="F:pyridoxal phosphate binding"/>
    <property type="evidence" value="ECO:0007669"/>
    <property type="project" value="UniProtKB-UniRule"/>
</dbReference>
<dbReference type="PIRSF" id="PIRSF000525">
    <property type="entry name" value="SerC"/>
    <property type="match status" value="1"/>
</dbReference>
<dbReference type="PANTHER" id="PTHR43247">
    <property type="entry name" value="PHOSPHOSERINE AMINOTRANSFERASE"/>
    <property type="match status" value="1"/>
</dbReference>
<accession>A0A378JCD4</accession>
<feature type="binding site" evidence="12">
    <location>
        <position position="113"/>
    </location>
    <ligand>
        <name>pyridoxal 5'-phosphate</name>
        <dbReference type="ChEBI" id="CHEBI:597326"/>
    </ligand>
</feature>
<dbReference type="PANTHER" id="PTHR43247:SF1">
    <property type="entry name" value="PHOSPHOSERINE AMINOTRANSFERASE"/>
    <property type="match status" value="1"/>
</dbReference>
<feature type="binding site" evidence="12">
    <location>
        <position position="163"/>
    </location>
    <ligand>
        <name>pyridoxal 5'-phosphate</name>
        <dbReference type="ChEBI" id="CHEBI:597326"/>
    </ligand>
</feature>
<comment type="similarity">
    <text evidence="3 12">Belongs to the class-V pyridoxal-phosphate-dependent aminotransferase family. SerC subfamily.</text>
</comment>
<feature type="binding site" evidence="12">
    <location>
        <position position="206"/>
    </location>
    <ligand>
        <name>pyridoxal 5'-phosphate</name>
        <dbReference type="ChEBI" id="CHEBI:597326"/>
    </ligand>
</feature>
<proteinExistence type="inferred from homology"/>
<dbReference type="InterPro" id="IPR022278">
    <property type="entry name" value="Pser_aminoTfrase"/>
</dbReference>
<dbReference type="GO" id="GO:0006564">
    <property type="term" value="P:L-serine biosynthetic process"/>
    <property type="evidence" value="ECO:0007669"/>
    <property type="project" value="UniProtKB-UniRule"/>
</dbReference>
<keyword evidence="12" id="KW-0963">Cytoplasm</keyword>
<dbReference type="InterPro" id="IPR015422">
    <property type="entry name" value="PyrdxlP-dep_Trfase_small"/>
</dbReference>
<dbReference type="EMBL" id="UGOB01000001">
    <property type="protein sequence ID" value="STX44986.1"/>
    <property type="molecule type" value="Genomic_DNA"/>
</dbReference>
<comment type="catalytic activity">
    <reaction evidence="10 12">
        <text>4-(phosphooxy)-L-threonine + 2-oxoglutarate = (R)-3-hydroxy-2-oxo-4-phosphooxybutanoate + L-glutamate</text>
        <dbReference type="Rhea" id="RHEA:16573"/>
        <dbReference type="ChEBI" id="CHEBI:16810"/>
        <dbReference type="ChEBI" id="CHEBI:29985"/>
        <dbReference type="ChEBI" id="CHEBI:58452"/>
        <dbReference type="ChEBI" id="CHEBI:58538"/>
        <dbReference type="EC" id="2.6.1.52"/>
    </reaction>
</comment>
<feature type="binding site" evidence="12">
    <location>
        <position position="53"/>
    </location>
    <ligand>
        <name>L-glutamate</name>
        <dbReference type="ChEBI" id="CHEBI:29985"/>
    </ligand>
</feature>
<dbReference type="PROSITE" id="PS00595">
    <property type="entry name" value="AA_TRANSFER_CLASS_5"/>
    <property type="match status" value="1"/>
</dbReference>
<dbReference type="UniPathway" id="UPA00135">
    <property type="reaction ID" value="UER00197"/>
</dbReference>
<dbReference type="AlphaFoldDB" id="A0A378JCD4"/>
<feature type="binding site" evidence="12">
    <location>
        <position position="183"/>
    </location>
    <ligand>
        <name>pyridoxal 5'-phosphate</name>
        <dbReference type="ChEBI" id="CHEBI:597326"/>
    </ligand>
</feature>
<evidence type="ECO:0000256" key="8">
    <source>
        <dbReference type="ARBA" id="ARBA00023096"/>
    </source>
</evidence>
<comment type="pathway">
    <text evidence="2 12 13">Amino-acid biosynthesis; L-serine biosynthesis; L-serine from 3-phospho-D-glycerate: step 2/3.</text>
</comment>
<evidence type="ECO:0000256" key="3">
    <source>
        <dbReference type="ARBA" id="ARBA00006904"/>
    </source>
</evidence>
<organism evidence="15 16">
    <name type="scientific">Legionella gratiana</name>
    <dbReference type="NCBI Taxonomy" id="45066"/>
    <lineage>
        <taxon>Bacteria</taxon>
        <taxon>Pseudomonadati</taxon>
        <taxon>Pseudomonadota</taxon>
        <taxon>Gammaproteobacteria</taxon>
        <taxon>Legionellales</taxon>
        <taxon>Legionellaceae</taxon>
        <taxon>Legionella</taxon>
    </lineage>
</organism>
<dbReference type="FunFam" id="3.90.1150.10:FF:000006">
    <property type="entry name" value="Phosphoserine aminotransferase"/>
    <property type="match status" value="1"/>
</dbReference>
<dbReference type="Gene3D" id="3.90.1150.10">
    <property type="entry name" value="Aspartate Aminotransferase, domain 1"/>
    <property type="match status" value="1"/>
</dbReference>
<evidence type="ECO:0000256" key="5">
    <source>
        <dbReference type="ARBA" id="ARBA00022605"/>
    </source>
</evidence>
<feature type="modified residue" description="N6-(pyridoxal phosphate)lysine" evidence="12">
    <location>
        <position position="207"/>
    </location>
</feature>
<evidence type="ECO:0000313" key="16">
    <source>
        <dbReference type="Proteomes" id="UP000254476"/>
    </source>
</evidence>
<evidence type="ECO:0000256" key="13">
    <source>
        <dbReference type="RuleBase" id="RU004505"/>
    </source>
</evidence>
<protein>
    <recommendedName>
        <fullName evidence="12">Phosphoserine aminotransferase</fullName>
        <ecNumber evidence="12">2.6.1.52</ecNumber>
    </recommendedName>
    <alternativeName>
        <fullName evidence="12">Phosphohydroxythreonine aminotransferase</fullName>
        <shortName evidence="12">PSAT</shortName>
    </alternativeName>
</protein>
<dbReference type="GO" id="GO:0004648">
    <property type="term" value="F:O-phospho-L-serine:2-oxoglutarate aminotransferase activity"/>
    <property type="evidence" value="ECO:0007669"/>
    <property type="project" value="UniProtKB-UniRule"/>
</dbReference>
<keyword evidence="8 12" id="KW-0664">Pyridoxine biosynthesis</keyword>
<comment type="subcellular location">
    <subcellularLocation>
        <location evidence="12">Cytoplasm</location>
    </subcellularLocation>
</comment>
<dbReference type="NCBIfam" id="TIGR01364">
    <property type="entry name" value="serC_1"/>
    <property type="match status" value="1"/>
</dbReference>